<dbReference type="Pfam" id="PF23106">
    <property type="entry name" value="EGF_Teneurin"/>
    <property type="match status" value="1"/>
</dbReference>
<keyword evidence="5" id="KW-0812">Transmembrane</keyword>
<evidence type="ECO:0000256" key="6">
    <source>
        <dbReference type="ARBA" id="ARBA00022968"/>
    </source>
</evidence>
<gene>
    <name evidence="12" type="ORF">TSPGSL018_2099</name>
</gene>
<evidence type="ECO:0000313" key="12">
    <source>
        <dbReference type="EMBL" id="JAC71359.1"/>
    </source>
</evidence>
<evidence type="ECO:0000256" key="9">
    <source>
        <dbReference type="ARBA" id="ARBA00023136"/>
    </source>
</evidence>
<dbReference type="GO" id="GO:0000139">
    <property type="term" value="C:Golgi membrane"/>
    <property type="evidence" value="ECO:0007669"/>
    <property type="project" value="UniProtKB-SubCell"/>
</dbReference>
<comment type="similarity">
    <text evidence="2">Belongs to the glycosyltransferase 29 family.</text>
</comment>
<evidence type="ECO:0000256" key="10">
    <source>
        <dbReference type="ARBA" id="ARBA00023180"/>
    </source>
</evidence>
<dbReference type="Gene3D" id="2.10.25.10">
    <property type="entry name" value="Laminin"/>
    <property type="match status" value="1"/>
</dbReference>
<keyword evidence="10" id="KW-0325">Glycoprotein</keyword>
<keyword evidence="3 12" id="KW-0328">Glycosyltransferase</keyword>
<dbReference type="Gene3D" id="3.90.1480.20">
    <property type="entry name" value="Glycosyl transferase family 29"/>
    <property type="match status" value="1"/>
</dbReference>
<feature type="region of interest" description="Disordered" evidence="11">
    <location>
        <begin position="115"/>
        <end position="150"/>
    </location>
</feature>
<keyword evidence="4 12" id="KW-0808">Transferase</keyword>
<keyword evidence="7" id="KW-1133">Transmembrane helix</keyword>
<accession>A0A061RKR9</accession>
<dbReference type="PANTHER" id="PTHR11987:SF36">
    <property type="entry name" value="SIA-ALPHA-2,3-GAL-BETA-1,4-GLCNAC-R:ALPHA 2,8-SIALYLTRANSFERASE"/>
    <property type="match status" value="1"/>
</dbReference>
<evidence type="ECO:0000256" key="8">
    <source>
        <dbReference type="ARBA" id="ARBA00023034"/>
    </source>
</evidence>
<evidence type="ECO:0000256" key="4">
    <source>
        <dbReference type="ARBA" id="ARBA00022679"/>
    </source>
</evidence>
<feature type="region of interest" description="Disordered" evidence="11">
    <location>
        <begin position="600"/>
        <end position="624"/>
    </location>
</feature>
<evidence type="ECO:0000256" key="2">
    <source>
        <dbReference type="ARBA" id="ARBA00006003"/>
    </source>
</evidence>
<dbReference type="InterPro" id="IPR038578">
    <property type="entry name" value="GT29-like_sf"/>
</dbReference>
<evidence type="ECO:0000256" key="7">
    <source>
        <dbReference type="ARBA" id="ARBA00022989"/>
    </source>
</evidence>
<comment type="subcellular location">
    <subcellularLocation>
        <location evidence="1">Golgi apparatus membrane</location>
        <topology evidence="1">Single-pass type II membrane protein</topology>
    </subcellularLocation>
</comment>
<evidence type="ECO:0000256" key="11">
    <source>
        <dbReference type="SAM" id="MobiDB-lite"/>
    </source>
</evidence>
<dbReference type="InterPro" id="IPR050943">
    <property type="entry name" value="Glycosyltr_29_Sialyltrsf"/>
</dbReference>
<evidence type="ECO:0000256" key="3">
    <source>
        <dbReference type="ARBA" id="ARBA00022676"/>
    </source>
</evidence>
<dbReference type="EMBL" id="GBEZ01014739">
    <property type="protein sequence ID" value="JAC71359.1"/>
    <property type="molecule type" value="Transcribed_RNA"/>
</dbReference>
<evidence type="ECO:0000256" key="5">
    <source>
        <dbReference type="ARBA" id="ARBA00022692"/>
    </source>
</evidence>
<reference evidence="12" key="1">
    <citation type="submission" date="2014-05" db="EMBL/GenBank/DDBJ databases">
        <title>The transcriptome of the halophilic microalga Tetraselmis sp. GSL018 isolated from the Great Salt Lake, Utah.</title>
        <authorList>
            <person name="Jinkerson R.E."/>
            <person name="D'Adamo S."/>
            <person name="Posewitz M.C."/>
        </authorList>
    </citation>
    <scope>NUCLEOTIDE SEQUENCE</scope>
    <source>
        <strain evidence="12">GSL018</strain>
    </source>
</reference>
<name>A0A061RKR9_9CHLO</name>
<feature type="compositionally biased region" description="Polar residues" evidence="11">
    <location>
        <begin position="615"/>
        <end position="624"/>
    </location>
</feature>
<sequence length="624" mass="67761">MVCLARCRSSPQPAPEWPMPLSAQMRLGPPQDAPAAGEGGAAGEPPGQKSASLLPQMQEPFRRHPNQSINDALAALDNMMEGPEGAGPRATAAEGPKGLLQFGFPFFFWKQRGGKGSDGVLRPSGARRPGAPPRKSSGSGGPPSEDRVGEIQADNPSWLCRLSCQPHGFCQAGTCRCVAAWTGTACEVPKKLPKNLQSEFGGSIILNQRSVLRAGGIRVTTNPKAGDHYSHGRTHTLYATLEAGAGEKAEEPGMPPHPVITSRQLALLPKDDFLADKVYNTCAIIGNSGLNLLYKDGSAIDEHDVVIRFNSAPIQVKGSKGKKGVDFSENVGRKTTYRFINTQHMQFREGSELRIQQMQSKGGLLKYLGYVSQQDSARLVAFDADFTAYVNSNIPTLPTGGYFALMFAIQKCHAVRLYGFHWKPGNSIPHHYFNTEVPLKGKQKIHDYEAEHQNIEALAAAGVVELAHPCAAGCRAETGIPCTSCAPGSACACGHTVPLPSSLPGFCHLRRSYRCFYKCPGGPEQCPGGPKASRCPSSFDPIQAKAKCATLSEVPTKLRSSNHKLHPDWMRRRAKHVDISHPLKLTFQKMHKRQVESQNYHKDFLNRTEKFDRTGTPTTNGVEP</sequence>
<feature type="region of interest" description="Disordered" evidence="11">
    <location>
        <begin position="1"/>
        <end position="52"/>
    </location>
</feature>
<feature type="compositionally biased region" description="Low complexity" evidence="11">
    <location>
        <begin position="122"/>
        <end position="137"/>
    </location>
</feature>
<dbReference type="AlphaFoldDB" id="A0A061RKR9"/>
<keyword evidence="9" id="KW-0472">Membrane</keyword>
<dbReference type="Pfam" id="PF00777">
    <property type="entry name" value="Glyco_transf_29"/>
    <property type="match status" value="2"/>
</dbReference>
<dbReference type="GO" id="GO:0008373">
    <property type="term" value="F:sialyltransferase activity"/>
    <property type="evidence" value="ECO:0007669"/>
    <property type="project" value="InterPro"/>
</dbReference>
<feature type="compositionally biased region" description="Basic and acidic residues" evidence="11">
    <location>
        <begin position="600"/>
        <end position="613"/>
    </location>
</feature>
<dbReference type="InterPro" id="IPR001675">
    <property type="entry name" value="Glyco_trans_29"/>
</dbReference>
<evidence type="ECO:0000256" key="1">
    <source>
        <dbReference type="ARBA" id="ARBA00004323"/>
    </source>
</evidence>
<keyword evidence="8" id="KW-0333">Golgi apparatus</keyword>
<protein>
    <submittedName>
        <fullName evidence="12">Beta-galactoside alpha--sialyltransferase 2</fullName>
    </submittedName>
</protein>
<proteinExistence type="inferred from homology"/>
<dbReference type="PANTHER" id="PTHR11987">
    <property type="entry name" value="ALPHA-2,8-SIALYLTRANSFERASE"/>
    <property type="match status" value="1"/>
</dbReference>
<keyword evidence="6" id="KW-0735">Signal-anchor</keyword>
<organism evidence="12">
    <name type="scientific">Tetraselmis sp. GSL018</name>
    <dbReference type="NCBI Taxonomy" id="582737"/>
    <lineage>
        <taxon>Eukaryota</taxon>
        <taxon>Viridiplantae</taxon>
        <taxon>Chlorophyta</taxon>
        <taxon>core chlorophytes</taxon>
        <taxon>Chlorodendrophyceae</taxon>
        <taxon>Chlorodendrales</taxon>
        <taxon>Chlorodendraceae</taxon>
        <taxon>Tetraselmis</taxon>
    </lineage>
</organism>